<keyword evidence="6" id="KW-1185">Reference proteome</keyword>
<dbReference type="RefSeq" id="XP_030375599.1">
    <property type="nucleotide sequence ID" value="XM_030519739.1"/>
</dbReference>
<evidence type="ECO:0000313" key="7">
    <source>
        <dbReference type="RefSeq" id="XP_030375599.1"/>
    </source>
</evidence>
<dbReference type="PANTHER" id="PTHR10540">
    <property type="entry name" value="EUKARYOTIC TRANSLATION INITIATION FACTOR 3 SUBUNIT F-RELATED"/>
    <property type="match status" value="1"/>
</dbReference>
<dbReference type="Pfam" id="PF01398">
    <property type="entry name" value="JAB"/>
    <property type="match status" value="1"/>
</dbReference>
<organism evidence="6 7">
    <name type="scientific">Drosophila lebanonensis</name>
    <name type="common">Fruit fly</name>
    <name type="synonym">Scaptodrosophila lebanonensis</name>
    <dbReference type="NCBI Taxonomy" id="7225"/>
    <lineage>
        <taxon>Eukaryota</taxon>
        <taxon>Metazoa</taxon>
        <taxon>Ecdysozoa</taxon>
        <taxon>Arthropoda</taxon>
        <taxon>Hexapoda</taxon>
        <taxon>Insecta</taxon>
        <taxon>Pterygota</taxon>
        <taxon>Neoptera</taxon>
        <taxon>Endopterygota</taxon>
        <taxon>Diptera</taxon>
        <taxon>Brachycera</taxon>
        <taxon>Muscomorpha</taxon>
        <taxon>Ephydroidea</taxon>
        <taxon>Drosophilidae</taxon>
        <taxon>Scaptodrosophila</taxon>
    </lineage>
</organism>
<comment type="similarity">
    <text evidence="4">Belongs to the eIF-3 subunit F family.</text>
</comment>
<keyword evidence="1 4" id="KW-0963">Cytoplasm</keyword>
<dbReference type="GO" id="GO:0033290">
    <property type="term" value="C:eukaryotic 48S preinitiation complex"/>
    <property type="evidence" value="ECO:0007669"/>
    <property type="project" value="UniProtKB-UniRule"/>
</dbReference>
<dbReference type="GeneID" id="115624891"/>
<dbReference type="PANTHER" id="PTHR10540:SF6">
    <property type="entry name" value="EUKARYOTIC TRANSLATION INITIATION FACTOR 3 SUBUNIT F"/>
    <property type="match status" value="1"/>
</dbReference>
<evidence type="ECO:0000256" key="3">
    <source>
        <dbReference type="ARBA" id="ARBA00022917"/>
    </source>
</evidence>
<dbReference type="GO" id="GO:0071541">
    <property type="term" value="C:eukaryotic translation initiation factor 3 complex, eIF3m"/>
    <property type="evidence" value="ECO:0007669"/>
    <property type="project" value="TreeGrafter"/>
</dbReference>
<dbReference type="GO" id="GO:0016282">
    <property type="term" value="C:eukaryotic 43S preinitiation complex"/>
    <property type="evidence" value="ECO:0007669"/>
    <property type="project" value="UniProtKB-UniRule"/>
</dbReference>
<reference evidence="7" key="1">
    <citation type="submission" date="2025-08" db="UniProtKB">
        <authorList>
            <consortium name="RefSeq"/>
        </authorList>
    </citation>
    <scope>IDENTIFICATION</scope>
    <source>
        <strain evidence="7">11010-0011.00</strain>
        <tissue evidence="7">Whole body</tissue>
    </source>
</reference>
<feature type="non-terminal residue" evidence="7">
    <location>
        <position position="1"/>
    </location>
</feature>
<feature type="domain" description="MPN" evidence="5">
    <location>
        <begin position="34"/>
        <end position="167"/>
    </location>
</feature>
<name>A0A6J2THV8_DROLE</name>
<dbReference type="Pfam" id="PF13012">
    <property type="entry name" value="MitMem_reg"/>
    <property type="match status" value="1"/>
</dbReference>
<dbReference type="SMART" id="SM00232">
    <property type="entry name" value="JAB_MPN"/>
    <property type="match status" value="1"/>
</dbReference>
<evidence type="ECO:0000259" key="5">
    <source>
        <dbReference type="PROSITE" id="PS50249"/>
    </source>
</evidence>
<dbReference type="CTD" id="35547"/>
<dbReference type="GO" id="GO:0031369">
    <property type="term" value="F:translation initiation factor binding"/>
    <property type="evidence" value="ECO:0007669"/>
    <property type="project" value="InterPro"/>
</dbReference>
<evidence type="ECO:0000256" key="4">
    <source>
        <dbReference type="HAMAP-Rule" id="MF_03005"/>
    </source>
</evidence>
<accession>A0A6J2THV8</accession>
<dbReference type="GO" id="GO:0003743">
    <property type="term" value="F:translation initiation factor activity"/>
    <property type="evidence" value="ECO:0007669"/>
    <property type="project" value="UniProtKB-UniRule"/>
</dbReference>
<dbReference type="OrthoDB" id="25498at2759"/>
<dbReference type="InterPro" id="IPR024969">
    <property type="entry name" value="EIF3F/CSN6-like_C"/>
</dbReference>
<dbReference type="CDD" id="cd08064">
    <property type="entry name" value="MPN_eIF3f"/>
    <property type="match status" value="1"/>
</dbReference>
<dbReference type="Gene3D" id="3.40.140.10">
    <property type="entry name" value="Cytidine Deaminase, domain 2"/>
    <property type="match status" value="1"/>
</dbReference>
<comment type="subunit">
    <text evidence="4">Component of the eukaryotic translation initiation factor 3 (eIF-3) complex. The eIF-3 complex interacts with pix.</text>
</comment>
<sequence length="305" mass="34898">PTLTHCHAEKAQPSSSFVPPLFHNLLNYNLKSKVRLHPLVLFQIIDAYERRPQDANQVIGTLLGRNDKCGRIEITNSFGLVHKEHAGECKVDMDVQYATDMYELNQLTYPQEKIIGWYSTGKLVSPSAVAIHDYYTRECDEPVLLLVDTTLRGGRFNTRLYCAVEIGVPGGTKGIMFSLLPLEYSCTSKEWVALKFMQKHSQQPSKYGRMLPELVHVVDASRELQHKLDFVLRYINDVLARKRRPDNVVGRALHDALTSVPLMDSENFKLMFNANVRDMLMSITMAMLSKNQLQISEKLSYMRDY</sequence>
<dbReference type="InterPro" id="IPR027531">
    <property type="entry name" value="eIF3f"/>
</dbReference>
<evidence type="ECO:0000256" key="1">
    <source>
        <dbReference type="ARBA" id="ARBA00022490"/>
    </source>
</evidence>
<dbReference type="GO" id="GO:0008237">
    <property type="term" value="F:metallopeptidase activity"/>
    <property type="evidence" value="ECO:0007669"/>
    <property type="project" value="InterPro"/>
</dbReference>
<evidence type="ECO:0000313" key="6">
    <source>
        <dbReference type="Proteomes" id="UP000504634"/>
    </source>
</evidence>
<keyword evidence="2 4" id="KW-0396">Initiation factor</keyword>
<evidence type="ECO:0000256" key="2">
    <source>
        <dbReference type="ARBA" id="ARBA00022540"/>
    </source>
</evidence>
<dbReference type="AlphaFoldDB" id="A0A6J2THV8"/>
<dbReference type="Proteomes" id="UP000504634">
    <property type="component" value="Unplaced"/>
</dbReference>
<protein>
    <recommendedName>
        <fullName evidence="4">Eukaryotic translation initiation factor 3 subunit F</fullName>
        <shortName evidence="4">eIF3f</shortName>
    </recommendedName>
    <alternativeName>
        <fullName evidence="4">Eukaryotic translation initiation factor 3 subunit 5</fullName>
    </alternativeName>
</protein>
<dbReference type="HAMAP" id="MF_03005">
    <property type="entry name" value="eIF3f"/>
    <property type="match status" value="1"/>
</dbReference>
<dbReference type="PROSITE" id="PS50249">
    <property type="entry name" value="MPN"/>
    <property type="match status" value="1"/>
</dbReference>
<keyword evidence="3 4" id="KW-0648">Protein biosynthesis</keyword>
<comment type="function">
    <text evidence="4">Component of the eukaryotic translation initiation factor 3 (eIF-3) complex, which is involved in protein synthesis of a specialized repertoire of mRNAs and, together with other initiation factors, stimulates binding of mRNA and methionyl-tRNAi to the 40S ribosome. The eIF-3 complex specifically targets and initiates translation of a subset of mRNAs involved in cell proliferation.</text>
</comment>
<gene>
    <name evidence="7" type="primary">LOC115624891</name>
    <name evidence="4" type="synonym">eIF3-S5</name>
    <name evidence="4" type="synonym">eIF3f</name>
</gene>
<proteinExistence type="inferred from homology"/>
<dbReference type="GO" id="GO:0001732">
    <property type="term" value="P:formation of cytoplasmic translation initiation complex"/>
    <property type="evidence" value="ECO:0007669"/>
    <property type="project" value="UniProtKB-UniRule"/>
</dbReference>
<comment type="subcellular location">
    <subcellularLocation>
        <location evidence="4">Cytoplasm</location>
    </subcellularLocation>
</comment>
<dbReference type="InterPro" id="IPR037518">
    <property type="entry name" value="MPN"/>
</dbReference>
<dbReference type="InterPro" id="IPR000555">
    <property type="entry name" value="JAMM/MPN+_dom"/>
</dbReference>